<dbReference type="FunCoup" id="A0A1V9XTB8">
    <property type="interactions" value="1480"/>
</dbReference>
<evidence type="ECO:0000259" key="2">
    <source>
        <dbReference type="PROSITE" id="PS52001"/>
    </source>
</evidence>
<comment type="caution">
    <text evidence="3">The sequence shown here is derived from an EMBL/GenBank/DDBJ whole genome shotgun (WGS) entry which is preliminary data.</text>
</comment>
<sequence length="240" mass="26452">MEAKPSNSVPPRNLRAVSPSDVVFSHEVFQRGSVVSVETPFNDRFQGEVVAFDEANKALLLKSSSIGQNQRKTTDVRMVNMAYVTNVTIEMEASTHDGPRAPPVHVNIEKISSRMAKHADERRKMAAAIAGGVSAEGISLFIAVRKTIEEVSWQGKDIMVMNSVRIQPPYRPENCVPVSRLHAVGKQPVAHIQKIVEKHLNDVQREQGKLATGAISRSHSTGRKAGQQSRYVRSDSTGKY</sequence>
<evidence type="ECO:0000313" key="3">
    <source>
        <dbReference type="EMBL" id="OQR76729.1"/>
    </source>
</evidence>
<dbReference type="Pfam" id="PF09793">
    <property type="entry name" value="AD"/>
    <property type="match status" value="1"/>
</dbReference>
<feature type="domain" description="AD" evidence="2">
    <location>
        <begin position="104"/>
        <end position="204"/>
    </location>
</feature>
<dbReference type="AlphaFoldDB" id="A0A1V9XTB8"/>
<dbReference type="InterPro" id="IPR047574">
    <property type="entry name" value="AD"/>
</dbReference>
<dbReference type="PANTHER" id="PTHR13542">
    <property type="entry name" value="LSM12 HOMOLOG"/>
    <property type="match status" value="1"/>
</dbReference>
<dbReference type="Pfam" id="PF21166">
    <property type="entry name" value="LSM12_LSM"/>
    <property type="match status" value="1"/>
</dbReference>
<gene>
    <name evidence="3" type="ORF">BIW11_00546</name>
</gene>
<keyword evidence="4" id="KW-1185">Reference proteome</keyword>
<dbReference type="Proteomes" id="UP000192247">
    <property type="component" value="Unassembled WGS sequence"/>
</dbReference>
<dbReference type="InParanoid" id="A0A1V9XTB8"/>
<dbReference type="InterPro" id="IPR048478">
    <property type="entry name" value="LSM12_LSM"/>
</dbReference>
<proteinExistence type="predicted"/>
<reference evidence="3 4" key="1">
    <citation type="journal article" date="2017" name="Gigascience">
        <title>Draft genome of the honey bee ectoparasitic mite, Tropilaelaps mercedesae, is shaped by the parasitic life history.</title>
        <authorList>
            <person name="Dong X."/>
            <person name="Armstrong S.D."/>
            <person name="Xia D."/>
            <person name="Makepeace B.L."/>
            <person name="Darby A.C."/>
            <person name="Kadowaki T."/>
        </authorList>
    </citation>
    <scope>NUCLEOTIDE SEQUENCE [LARGE SCALE GENOMIC DNA]</scope>
    <source>
        <strain evidence="3">Wuxi-XJTLU</strain>
    </source>
</reference>
<dbReference type="SMART" id="SM00995">
    <property type="entry name" value="AD"/>
    <property type="match status" value="1"/>
</dbReference>
<dbReference type="PROSITE" id="PS52001">
    <property type="entry name" value="AD"/>
    <property type="match status" value="1"/>
</dbReference>
<dbReference type="OrthoDB" id="1057137at2759"/>
<evidence type="ECO:0000313" key="4">
    <source>
        <dbReference type="Proteomes" id="UP000192247"/>
    </source>
</evidence>
<dbReference type="InterPro" id="IPR039683">
    <property type="entry name" value="Lsm12-like"/>
</dbReference>
<dbReference type="InterPro" id="IPR019181">
    <property type="entry name" value="LSM12_ABD"/>
</dbReference>
<evidence type="ECO:0000256" key="1">
    <source>
        <dbReference type="SAM" id="MobiDB-lite"/>
    </source>
</evidence>
<dbReference type="EMBL" id="MNPL01004468">
    <property type="protein sequence ID" value="OQR76729.1"/>
    <property type="molecule type" value="Genomic_DNA"/>
</dbReference>
<protein>
    <submittedName>
        <fullName evidence="3">Protein LSM12-like</fullName>
    </submittedName>
</protein>
<feature type="region of interest" description="Disordered" evidence="1">
    <location>
        <begin position="212"/>
        <end position="240"/>
    </location>
</feature>
<accession>A0A1V9XTB8</accession>
<organism evidence="3 4">
    <name type="scientific">Tropilaelaps mercedesae</name>
    <dbReference type="NCBI Taxonomy" id="418985"/>
    <lineage>
        <taxon>Eukaryota</taxon>
        <taxon>Metazoa</taxon>
        <taxon>Ecdysozoa</taxon>
        <taxon>Arthropoda</taxon>
        <taxon>Chelicerata</taxon>
        <taxon>Arachnida</taxon>
        <taxon>Acari</taxon>
        <taxon>Parasitiformes</taxon>
        <taxon>Mesostigmata</taxon>
        <taxon>Gamasina</taxon>
        <taxon>Dermanyssoidea</taxon>
        <taxon>Laelapidae</taxon>
        <taxon>Tropilaelaps</taxon>
    </lineage>
</organism>
<name>A0A1V9XTB8_9ACAR</name>
<dbReference type="STRING" id="418985.A0A1V9XTB8"/>